<dbReference type="PANTHER" id="PTHR33645:SF2">
    <property type="entry name" value="FAMILY PROTEIN, PUTATIVE (DUF3754)-RELATED"/>
    <property type="match status" value="1"/>
</dbReference>
<evidence type="ECO:0000313" key="3">
    <source>
        <dbReference type="Proteomes" id="UP001165090"/>
    </source>
</evidence>
<dbReference type="EMBL" id="BSDZ01000021">
    <property type="protein sequence ID" value="GLI64788.1"/>
    <property type="molecule type" value="Genomic_DNA"/>
</dbReference>
<sequence>MECTRCRVWPHGHESRVFRRSSDTWRAWTLHLTHLPAKLHQGSRAERLCRCDQASPVQATPVSGLPPLPPVQHVGTCVQVPHQTFLDMGSTSDRFWTLVTQTLVPPPERRDMTVLLACLESVYRAEYQQLAGEAITAIAAANNAHVRPDGTVAVPQAEADSGLATAAAQLGEQDGDQQQPQALHRGNDDGEGPLPAVAAAAAALAKSYGIRTGTINALTDSAGSSLVEMDTGGVRGCTAGGEGDGSAAAIAADLDDKAMRQLLRLAQRAGYQPLTVRDVRLADSLNTDYLSQLFIKGSTGRLDGALVQDYVDSSLPAEARPVLLLQRGYGRELQAGRLLLQKLDYLQTLAVGQAGSWASGAAAVLAALLFGTFEEGGPRVASLFVDTITGTEATADRRGEDAAARGNVDSPEVTVTAAASTTAAAVEPGDREDANELNDEDGNLQAAGAATAIKEVWIDCDNDNDEANEESQVFLMENDEEGLANGDAPEAEAEAVKSATQAGGLVVGAAAALAAATAGAARVSLKAQRLGAEALPKGSRQVHNTWQQLEQQQQQRAQGRDPLNPEDGEQAEPSGKGPGELQSSFPWLKRERGVALHRRADGRPVVGTLSAQGPDPQNSAWEAGSSSSWAPEVLRGRVGRPRGAAVATSLLGGSLTAATTAAAARSAMKLQAKGELDVPGEATGSGSTTAAAVGACSPVAFASAAVPSSPLKENDDASLAPDTIPSGGSSVIADLGEGNVIVRSSNVGLGSSSSSDCNSSGRSGIRRLESEGNAEGEVDSSDRDCRLRVAAETSAERAAASGSVRGNVELGMAAEAKPSTHAAPDSGPETSADPRAAMEEPQPTAPPQSRRLETALSTVYSALSNWGLVPRTDVIPLTSFNSHFPVRERPGRQPLFVCKVSLGDALGGTDWLRSGLRGVLDGLLREVQLQEPTFREVMVLYRPAHSRMAPTREPPLQPKLGLWQRQVTRRRPQGSSQQLDDDRNLSDGKDEATGREAGSGRERRERHHHVKRGLESGWLRRLWRSWRGVNEEEPAIRRPPIQIRIYRDIPLPTWKVVLPEKLLQFRPLDLLRVDIFSLAGLAGLAAQARYDSMLVDAITFGSAAVLIVRIVLGYQRMSDRFRSVVNELLAEKALAGQEGAVEAMAMAAAQQQLRQAALAYVLLLHHCRPRGHDLRQKQQLPATLGASGRSMAATRDGLEAVDTPAMATTAQLQGLAEWALAHYSGVKVRFNARQALHELHRLGLVVRVTQHENSGGDTSDDDGGDVDIDKAIFNSIELHGTSEAGKGSPALEGAGVKDSGDWSGAKSTSAAAGHQVPADGCGCGDPAADSDATDSRRSADVWWAAVPLRDAVPVVEDHWAGLLWRRVDGILSRRDGL</sequence>
<evidence type="ECO:0000256" key="1">
    <source>
        <dbReference type="SAM" id="MobiDB-lite"/>
    </source>
</evidence>
<dbReference type="PANTHER" id="PTHR33645">
    <property type="entry name" value="AMINOPEPTIDASE (DUF3754)"/>
    <property type="match status" value="1"/>
</dbReference>
<feature type="region of interest" description="Disordered" evidence="1">
    <location>
        <begin position="946"/>
        <end position="1008"/>
    </location>
</feature>
<feature type="compositionally biased region" description="Low complexity" evidence="1">
    <location>
        <begin position="547"/>
        <end position="557"/>
    </location>
</feature>
<feature type="region of interest" description="Disordered" evidence="1">
    <location>
        <begin position="1280"/>
        <end position="1333"/>
    </location>
</feature>
<comment type="caution">
    <text evidence="2">The sequence shown here is derived from an EMBL/GenBank/DDBJ whole genome shotgun (WGS) entry which is preliminary data.</text>
</comment>
<feature type="region of interest" description="Disordered" evidence="1">
    <location>
        <begin position="745"/>
        <end position="782"/>
    </location>
</feature>
<organism evidence="2 3">
    <name type="scientific">Volvox africanus</name>
    <dbReference type="NCBI Taxonomy" id="51714"/>
    <lineage>
        <taxon>Eukaryota</taxon>
        <taxon>Viridiplantae</taxon>
        <taxon>Chlorophyta</taxon>
        <taxon>core chlorophytes</taxon>
        <taxon>Chlorophyceae</taxon>
        <taxon>CS clade</taxon>
        <taxon>Chlamydomonadales</taxon>
        <taxon>Volvocaceae</taxon>
        <taxon>Volvox</taxon>
    </lineage>
</organism>
<gene>
    <name evidence="2" type="ORF">VaNZ11_008193</name>
</gene>
<protein>
    <submittedName>
        <fullName evidence="2">Uncharacterized protein</fullName>
    </submittedName>
</protein>
<feature type="region of interest" description="Disordered" evidence="1">
    <location>
        <begin position="598"/>
        <end position="627"/>
    </location>
</feature>
<keyword evidence="3" id="KW-1185">Reference proteome</keyword>
<feature type="region of interest" description="Disordered" evidence="1">
    <location>
        <begin position="420"/>
        <end position="439"/>
    </location>
</feature>
<name>A0ABQ5S4H1_9CHLO</name>
<proteinExistence type="predicted"/>
<dbReference type="Proteomes" id="UP001165090">
    <property type="component" value="Unassembled WGS sequence"/>
</dbReference>
<evidence type="ECO:0000313" key="2">
    <source>
        <dbReference type="EMBL" id="GLI64788.1"/>
    </source>
</evidence>
<feature type="compositionally biased region" description="Basic and acidic residues" evidence="1">
    <location>
        <begin position="980"/>
        <end position="1003"/>
    </location>
</feature>
<reference evidence="2 3" key="1">
    <citation type="journal article" date="2023" name="IScience">
        <title>Expanded male sex-determining region conserved during the evolution of homothallism in the green alga Volvox.</title>
        <authorList>
            <person name="Yamamoto K."/>
            <person name="Matsuzaki R."/>
            <person name="Mahakham W."/>
            <person name="Heman W."/>
            <person name="Sekimoto H."/>
            <person name="Kawachi M."/>
            <person name="Minakuchi Y."/>
            <person name="Toyoda A."/>
            <person name="Nozaki H."/>
        </authorList>
    </citation>
    <scope>NUCLEOTIDE SEQUENCE [LARGE SCALE GENOMIC DNA]</scope>
    <source>
        <strain evidence="2 3">NIES-4468</strain>
    </source>
</reference>
<feature type="region of interest" description="Disordered" evidence="1">
    <location>
        <begin position="172"/>
        <end position="192"/>
    </location>
</feature>
<accession>A0ABQ5S4H1</accession>
<dbReference type="InterPro" id="IPR022227">
    <property type="entry name" value="DUF3754"/>
</dbReference>
<dbReference type="Pfam" id="PF12576">
    <property type="entry name" value="DUF3754"/>
    <property type="match status" value="1"/>
</dbReference>
<feature type="region of interest" description="Disordered" evidence="1">
    <location>
        <begin position="536"/>
        <end position="586"/>
    </location>
</feature>
<feature type="region of interest" description="Disordered" evidence="1">
    <location>
        <begin position="816"/>
        <end position="850"/>
    </location>
</feature>
<feature type="compositionally biased region" description="Low complexity" evidence="1">
    <location>
        <begin position="745"/>
        <end position="763"/>
    </location>
</feature>
<feature type="compositionally biased region" description="Polar residues" evidence="1">
    <location>
        <begin position="609"/>
        <end position="618"/>
    </location>
</feature>